<sequence length="352" mass="37417">MASNNKPGLLLTPLIAVVIGLAVGAVVMLFGGYNPVSGYGALFKGVFGSSYDIGEMVRQVTPLIFTGLAVAFAFRTGLFNIGVEGQFIVGSFTAVVVGVAFDLPWYVHAPFAFVAGCAGGALWAVLPGFLKAKFHVHEVITTIMLNYVALIGVNYLIRTKFKGAAERTDMIHPSASLQFKPLSELFDGSRINLAIVLALLFAFLFYFILWRTVWGYELRSVGLNPIASRYAGMNVSKNIVLSMMISGFIAGAAGAAEALGVYGYMTMGATLPGYGFTGIAVALLGANLPLGIIFSAVLFGSLQYGSNNMQLQAGIPTEIITIVIAVIILFVAAKGAIKWMMNRISKPKGEAR</sequence>
<keyword evidence="8" id="KW-1185">Reference proteome</keyword>
<evidence type="ECO:0000313" key="8">
    <source>
        <dbReference type="Proteomes" id="UP001519287"/>
    </source>
</evidence>
<dbReference type="Pfam" id="PF02653">
    <property type="entry name" value="BPD_transp_2"/>
    <property type="match status" value="1"/>
</dbReference>
<comment type="subcellular location">
    <subcellularLocation>
        <location evidence="1">Cell membrane</location>
        <topology evidence="1">Multi-pass membrane protein</topology>
    </subcellularLocation>
</comment>
<comment type="caution">
    <text evidence="7">The sequence shown here is derived from an EMBL/GenBank/DDBJ whole genome shotgun (WGS) entry which is preliminary data.</text>
</comment>
<dbReference type="RefSeq" id="WP_209971207.1">
    <property type="nucleotide sequence ID" value="NZ_JAGGLB010000005.1"/>
</dbReference>
<dbReference type="PANTHER" id="PTHR47089">
    <property type="entry name" value="ABC TRANSPORTER, PERMEASE PROTEIN"/>
    <property type="match status" value="1"/>
</dbReference>
<evidence type="ECO:0000256" key="1">
    <source>
        <dbReference type="ARBA" id="ARBA00004651"/>
    </source>
</evidence>
<feature type="transmembrane region" description="Helical" evidence="6">
    <location>
        <begin position="136"/>
        <end position="157"/>
    </location>
</feature>
<keyword evidence="4 6" id="KW-1133">Transmembrane helix</keyword>
<evidence type="ECO:0000256" key="4">
    <source>
        <dbReference type="ARBA" id="ARBA00022989"/>
    </source>
</evidence>
<organism evidence="7 8">
    <name type="scientific">Paenibacillus eucommiae</name>
    <dbReference type="NCBI Taxonomy" id="1355755"/>
    <lineage>
        <taxon>Bacteria</taxon>
        <taxon>Bacillati</taxon>
        <taxon>Bacillota</taxon>
        <taxon>Bacilli</taxon>
        <taxon>Bacillales</taxon>
        <taxon>Paenibacillaceae</taxon>
        <taxon>Paenibacillus</taxon>
    </lineage>
</organism>
<dbReference type="CDD" id="cd06580">
    <property type="entry name" value="TM_PBP1_transp_TpRbsC_like"/>
    <property type="match status" value="1"/>
</dbReference>
<keyword evidence="7" id="KW-0762">Sugar transport</keyword>
<accession>A0ABS4IS86</accession>
<feature type="transmembrane region" description="Helical" evidence="6">
    <location>
        <begin position="274"/>
        <end position="299"/>
    </location>
</feature>
<feature type="transmembrane region" description="Helical" evidence="6">
    <location>
        <begin position="9"/>
        <end position="30"/>
    </location>
</feature>
<feature type="transmembrane region" description="Helical" evidence="6">
    <location>
        <begin position="239"/>
        <end position="262"/>
    </location>
</feature>
<dbReference type="EMBL" id="JAGGLB010000005">
    <property type="protein sequence ID" value="MBP1990426.1"/>
    <property type="molecule type" value="Genomic_DNA"/>
</dbReference>
<keyword evidence="3 6" id="KW-0812">Transmembrane</keyword>
<dbReference type="PANTHER" id="PTHR47089:SF1">
    <property type="entry name" value="GUANOSINE ABC TRANSPORTER PERMEASE PROTEIN NUPP"/>
    <property type="match status" value="1"/>
</dbReference>
<evidence type="ECO:0000256" key="6">
    <source>
        <dbReference type="SAM" id="Phobius"/>
    </source>
</evidence>
<keyword evidence="5 6" id="KW-0472">Membrane</keyword>
<feature type="transmembrane region" description="Helical" evidence="6">
    <location>
        <begin position="319"/>
        <end position="337"/>
    </location>
</feature>
<protein>
    <submittedName>
        <fullName evidence="7">Simple sugar transport system permease protein</fullName>
    </submittedName>
</protein>
<evidence type="ECO:0000256" key="3">
    <source>
        <dbReference type="ARBA" id="ARBA00022692"/>
    </source>
</evidence>
<evidence type="ECO:0000256" key="2">
    <source>
        <dbReference type="ARBA" id="ARBA00022475"/>
    </source>
</evidence>
<proteinExistence type="predicted"/>
<evidence type="ECO:0000256" key="5">
    <source>
        <dbReference type="ARBA" id="ARBA00023136"/>
    </source>
</evidence>
<keyword evidence="7" id="KW-0813">Transport</keyword>
<keyword evidence="2" id="KW-1003">Cell membrane</keyword>
<gene>
    <name evidence="7" type="ORF">J2Z66_002032</name>
</gene>
<dbReference type="InterPro" id="IPR001851">
    <property type="entry name" value="ABC_transp_permease"/>
</dbReference>
<feature type="transmembrane region" description="Helical" evidence="6">
    <location>
        <begin position="60"/>
        <end position="81"/>
    </location>
</feature>
<feature type="transmembrane region" description="Helical" evidence="6">
    <location>
        <begin position="191"/>
        <end position="210"/>
    </location>
</feature>
<dbReference type="Proteomes" id="UP001519287">
    <property type="component" value="Unassembled WGS sequence"/>
</dbReference>
<name>A0ABS4IS86_9BACL</name>
<evidence type="ECO:0000313" key="7">
    <source>
        <dbReference type="EMBL" id="MBP1990426.1"/>
    </source>
</evidence>
<feature type="transmembrane region" description="Helical" evidence="6">
    <location>
        <begin position="111"/>
        <end position="130"/>
    </location>
</feature>
<reference evidence="7 8" key="1">
    <citation type="submission" date="2021-03" db="EMBL/GenBank/DDBJ databases">
        <title>Genomic Encyclopedia of Type Strains, Phase IV (KMG-IV): sequencing the most valuable type-strain genomes for metagenomic binning, comparative biology and taxonomic classification.</title>
        <authorList>
            <person name="Goeker M."/>
        </authorList>
    </citation>
    <scope>NUCLEOTIDE SEQUENCE [LARGE SCALE GENOMIC DNA]</scope>
    <source>
        <strain evidence="7 8">DSM 26048</strain>
    </source>
</reference>